<dbReference type="InterPro" id="IPR051326">
    <property type="entry name" value="Kynurenine-oxoglutarate_AT"/>
</dbReference>
<evidence type="ECO:0000256" key="11">
    <source>
        <dbReference type="SAM" id="MobiDB-lite"/>
    </source>
</evidence>
<proteinExistence type="inferred from homology"/>
<accession>A0A4T0JAN9</accession>
<evidence type="ECO:0000256" key="4">
    <source>
        <dbReference type="ARBA" id="ARBA00012751"/>
    </source>
</evidence>
<dbReference type="SMART" id="SM00220">
    <property type="entry name" value="S_TKc"/>
    <property type="match status" value="1"/>
</dbReference>
<feature type="compositionally biased region" description="Basic and acidic residues" evidence="11">
    <location>
        <begin position="1673"/>
        <end position="1682"/>
    </location>
</feature>
<feature type="compositionally biased region" description="Basic residues" evidence="11">
    <location>
        <begin position="1693"/>
        <end position="1702"/>
    </location>
</feature>
<dbReference type="GO" id="GO:0016212">
    <property type="term" value="F:kynurenine-oxoglutarate transaminase activity"/>
    <property type="evidence" value="ECO:0007669"/>
    <property type="project" value="UniProtKB-EC"/>
</dbReference>
<comment type="subunit">
    <text evidence="3">Homodimer.</text>
</comment>
<dbReference type="InterPro" id="IPR000719">
    <property type="entry name" value="Prot_kinase_dom"/>
</dbReference>
<dbReference type="FunFam" id="3.40.640.10:FF:000024">
    <property type="entry name" value="Kynurenine--oxoglutarate transaminase 3"/>
    <property type="match status" value="1"/>
</dbReference>
<evidence type="ECO:0000313" key="14">
    <source>
        <dbReference type="Proteomes" id="UP000310689"/>
    </source>
</evidence>
<evidence type="ECO:0000256" key="9">
    <source>
        <dbReference type="ARBA" id="ARBA00022898"/>
    </source>
</evidence>
<dbReference type="CDD" id="cd14003">
    <property type="entry name" value="STKc_AMPK-like"/>
    <property type="match status" value="1"/>
</dbReference>
<keyword evidence="8" id="KW-0067">ATP-binding</keyword>
<dbReference type="EMBL" id="SPOI01000108">
    <property type="protein sequence ID" value="TIB37175.1"/>
    <property type="molecule type" value="Genomic_DNA"/>
</dbReference>
<comment type="similarity">
    <text evidence="2">Belongs to the class-I pyridoxal-phosphate-dependent aminotransferase family.</text>
</comment>
<feature type="region of interest" description="Disordered" evidence="11">
    <location>
        <begin position="1526"/>
        <end position="1554"/>
    </location>
</feature>
<feature type="region of interest" description="Disordered" evidence="11">
    <location>
        <begin position="1669"/>
        <end position="1776"/>
    </location>
</feature>
<feature type="compositionally biased region" description="Low complexity" evidence="11">
    <location>
        <begin position="1372"/>
        <end position="1389"/>
    </location>
</feature>
<feature type="compositionally biased region" description="Basic residues" evidence="11">
    <location>
        <begin position="1338"/>
        <end position="1349"/>
    </location>
</feature>
<protein>
    <recommendedName>
        <fullName evidence="4">kynurenine--oxoglutarate transaminase</fullName>
        <ecNumber evidence="4">2.6.1.7</ecNumber>
    </recommendedName>
</protein>
<dbReference type="PROSITE" id="PS00108">
    <property type="entry name" value="PROTEIN_KINASE_ST"/>
    <property type="match status" value="1"/>
</dbReference>
<feature type="compositionally biased region" description="Polar residues" evidence="11">
    <location>
        <begin position="1196"/>
        <end position="1217"/>
    </location>
</feature>
<feature type="compositionally biased region" description="Low complexity" evidence="11">
    <location>
        <begin position="1730"/>
        <end position="1755"/>
    </location>
</feature>
<dbReference type="InterPro" id="IPR015421">
    <property type="entry name" value="PyrdxlP-dep_Trfase_major"/>
</dbReference>
<dbReference type="InterPro" id="IPR015424">
    <property type="entry name" value="PyrdxlP-dep_Trfase"/>
</dbReference>
<feature type="compositionally biased region" description="Low complexity" evidence="11">
    <location>
        <begin position="1489"/>
        <end position="1507"/>
    </location>
</feature>
<evidence type="ECO:0000259" key="12">
    <source>
        <dbReference type="PROSITE" id="PS50011"/>
    </source>
</evidence>
<feature type="region of interest" description="Disordered" evidence="11">
    <location>
        <begin position="1041"/>
        <end position="1513"/>
    </location>
</feature>
<feature type="compositionally biased region" description="Low complexity" evidence="11">
    <location>
        <begin position="1276"/>
        <end position="1294"/>
    </location>
</feature>
<dbReference type="SUPFAM" id="SSF53383">
    <property type="entry name" value="PLP-dependent transferases"/>
    <property type="match status" value="1"/>
</dbReference>
<evidence type="ECO:0000256" key="1">
    <source>
        <dbReference type="ARBA" id="ARBA00001933"/>
    </source>
</evidence>
<feature type="compositionally biased region" description="Low complexity" evidence="11">
    <location>
        <begin position="1436"/>
        <end position="1456"/>
    </location>
</feature>
<dbReference type="InterPro" id="IPR004838">
    <property type="entry name" value="NHTrfase_class1_PyrdxlP-BS"/>
</dbReference>
<dbReference type="InterPro" id="IPR011009">
    <property type="entry name" value="Kinase-like_dom_sf"/>
</dbReference>
<keyword evidence="7" id="KW-0547">Nucleotide-binding</keyword>
<dbReference type="Gene3D" id="3.40.640.10">
    <property type="entry name" value="Type I PLP-dependent aspartate aminotransferase-like (Major domain)"/>
    <property type="match status" value="1"/>
</dbReference>
<dbReference type="GO" id="GO:0004672">
    <property type="term" value="F:protein kinase activity"/>
    <property type="evidence" value="ECO:0007669"/>
    <property type="project" value="InterPro"/>
</dbReference>
<dbReference type="FunFam" id="3.90.1150.10:FF:000021">
    <property type="entry name" value="Kynurenine--oxoglutarate transaminase 3"/>
    <property type="match status" value="1"/>
</dbReference>
<evidence type="ECO:0000256" key="8">
    <source>
        <dbReference type="ARBA" id="ARBA00022840"/>
    </source>
</evidence>
<feature type="region of interest" description="Disordered" evidence="11">
    <location>
        <begin position="1600"/>
        <end position="1645"/>
    </location>
</feature>
<evidence type="ECO:0000256" key="6">
    <source>
        <dbReference type="ARBA" id="ARBA00022679"/>
    </source>
</evidence>
<feature type="compositionally biased region" description="Polar residues" evidence="11">
    <location>
        <begin position="112"/>
        <end position="129"/>
    </location>
</feature>
<feature type="compositionally biased region" description="Polar residues" evidence="11">
    <location>
        <begin position="1296"/>
        <end position="1316"/>
    </location>
</feature>
<dbReference type="GO" id="GO:0005739">
    <property type="term" value="C:mitochondrion"/>
    <property type="evidence" value="ECO:0007669"/>
    <property type="project" value="TreeGrafter"/>
</dbReference>
<feature type="region of interest" description="Disordered" evidence="11">
    <location>
        <begin position="861"/>
        <end position="890"/>
    </location>
</feature>
<feature type="compositionally biased region" description="Basic residues" evidence="11">
    <location>
        <begin position="1620"/>
        <end position="1640"/>
    </location>
</feature>
<comment type="caution">
    <text evidence="13">The sequence shown here is derived from an EMBL/GenBank/DDBJ whole genome shotgun (WGS) entry which is preliminary data.</text>
</comment>
<comment type="cofactor">
    <cofactor evidence="1">
        <name>pyridoxal 5'-phosphate</name>
        <dbReference type="ChEBI" id="CHEBI:597326"/>
    </cofactor>
</comment>
<evidence type="ECO:0000256" key="10">
    <source>
        <dbReference type="ARBA" id="ARBA00024016"/>
    </source>
</evidence>
<dbReference type="CDD" id="cd00609">
    <property type="entry name" value="AAT_like"/>
    <property type="match status" value="1"/>
</dbReference>
<name>A0A4T0JAN9_WALIC</name>
<evidence type="ECO:0000256" key="5">
    <source>
        <dbReference type="ARBA" id="ARBA00022576"/>
    </source>
</evidence>
<dbReference type="GO" id="GO:0005524">
    <property type="term" value="F:ATP binding"/>
    <property type="evidence" value="ECO:0007669"/>
    <property type="project" value="UniProtKB-KW"/>
</dbReference>
<dbReference type="Pfam" id="PF00069">
    <property type="entry name" value="Pkinase"/>
    <property type="match status" value="1"/>
</dbReference>
<dbReference type="Gene3D" id="1.10.510.10">
    <property type="entry name" value="Transferase(Phosphotransferase) domain 1"/>
    <property type="match status" value="1"/>
</dbReference>
<evidence type="ECO:0000256" key="7">
    <source>
        <dbReference type="ARBA" id="ARBA00022741"/>
    </source>
</evidence>
<feature type="compositionally biased region" description="Basic and acidic residues" evidence="11">
    <location>
        <begin position="1045"/>
        <end position="1105"/>
    </location>
</feature>
<feature type="compositionally biased region" description="Basic and acidic residues" evidence="11">
    <location>
        <begin position="1704"/>
        <end position="1717"/>
    </location>
</feature>
<sequence>MTWPRDTAIEINEEGLNIFDYPSEPGSFEGIKVSTEEDKVRVEEGGLSYIGHTKGEKDYNYCLEYDDDSGIVRIIPIKHEYTLQQLENVDDFLDKELLDGFQDISDEDDDPPQSSIPVTANTSSNTQPMSLNDYLGRQGFMSWKPPTYIRSAITKAIDSDTSVHHYSHPKGRPRLRNALSNHFSKQFKSLNGRKLDVESEIIVTAGANEAIYSILGAFLEQDDEVILFEPAFDQYMPNVRYNGGKEVYVPIRFHGDPTRNSTGDDWKIDINELIGAITPKTKAIIFNTPHNPIGKVFTREELQAIANVAIEHNLLVISDEVYESLTFDNATHDRIADVPGMWERTLTVGSAGKTFAATGWRVGWVIGHPDLVKATLATTMRIVFCVNSLAQEGTAVGFEEADQNNFFETQRKEYQERRDVLTKHLDQIGLPYTKPAGSYFILADISKVNFPEDYPFPENIKTRTRDFRFAWWMAHEFGVVAIPPSDFYGLSNQHLGEQFIRFAFCKEADILDEAGSGSYGIVRLSTHRLIKGARVAVKSVSKNHTQLSALVRELHHYRRLSHPHIAQLLEIVATENDIHLVTELCDGGELFDYLVDKGRLSDVEVRRVFGQLMLALHYLHSNGVVHRDLKLENILLDKDGNVKLGDFGFAREFDDGPGNLMSTWCGTTAYASPEMLRGEKYGGKQTDIWSSGVILYALLTGGLPFDDDDEDEMRELVLKGEYYHPTDVLSADACDLISEILQPLPQNRPSIEQILAHPFFTRFPSQQTPLHTLHDKLEHTAEHASYAYDEKHVSEISEGESEATEVFEGVSDVNHLDEPPRRLVPATTSSGMTRNLSVESIPGIALPRRSGGSFKRGMVRTLSSEREGASTPPIQRTPSRTKRRSVSSTMSDLPVLTPVASRIPSTTSLREHYKVGSMESVNFNPNPNFNLGQSNADDLHHFHPQEPNYLEMCTAQHAQPFEEEWERALLQSLSQLGFDIGQIKHSVINHACDASGGLWWLLRKQNLDTREHLTRIEEEGVGLGERGERGERRDSEEYLMINTRKQKEEREKRREKERDKVEKEKAEKEREEKDRREKEKDRDIERDKQKLKMSEQRADFSKRSLPDLNESGLSLTPPTEASTSSLQLNLPQTSAPSSPNKTKSRSSSISMLQRATTALSGSMLPRKKSDERSGSNDDSVSVSLSVSGSGSGSVSTTPPISHAAQFNSTASLNQLPTDSPRAASEHDLHNTPNIQNSPVTKEKDKKNLLDAFRGWFTDDKRERKKGKTTPKKQKQKQTQGQLKGAETAAAAESEGVPSTVQMRRSASHNSNSNTLTPRRRNARTKQGPTRGQTQSKARGNRRNRRKSSNGRRASSSSTQSMLSPQTVAMAVPQTQSQPHSQPHSQSHSLTHSRRSSSVHSRRSSISVHFESGSPSAAMNRRVSSGGVVGRGQHAKSPSMSSVSSARSVSGRMSMGMGINPSSNTSFGRAGRHRSGSSSSLQRVRHVRAPSSPLPTSRHSRSTSTSSLENGEKVVGLGLRDSEVDGYGEGDGDAKVHTRSSHTNHLPHSSTNQQHSKTLFLASKRPPAPISVHSPPMKSFALLKASKFDYSRTSPTKNLTFDTAAGGHAQSKSKSNALAHARSRTHPHTHTYTHSHTHTHSHKEEEWVDEDDFAGGIGQGDASAVIGEFESSVAEEHVSVTEHSDEDEIEGVKKLKKSKKTNNRKNGDARETMSDFKFPRSGGDGNGTGTGSSHTTNSNSNSNATSTSPTPPNTSNHQKWRPSVATAAVIEEDEEDD</sequence>
<dbReference type="EC" id="2.6.1.7" evidence="4"/>
<dbReference type="Proteomes" id="UP000310689">
    <property type="component" value="Unassembled WGS sequence"/>
</dbReference>
<dbReference type="GO" id="GO:0030170">
    <property type="term" value="F:pyridoxal phosphate binding"/>
    <property type="evidence" value="ECO:0007669"/>
    <property type="project" value="InterPro"/>
</dbReference>
<dbReference type="InterPro" id="IPR008271">
    <property type="entry name" value="Ser/Thr_kinase_AS"/>
</dbReference>
<dbReference type="Gene3D" id="3.30.200.20">
    <property type="entry name" value="Phosphorylase Kinase, domain 1"/>
    <property type="match status" value="1"/>
</dbReference>
<dbReference type="Gene3D" id="3.90.1150.10">
    <property type="entry name" value="Aspartate Aminotransferase, domain 1"/>
    <property type="match status" value="1"/>
</dbReference>
<feature type="compositionally biased region" description="Polar residues" evidence="11">
    <location>
        <begin position="1151"/>
        <end position="1160"/>
    </location>
</feature>
<dbReference type="InterPro" id="IPR004839">
    <property type="entry name" value="Aminotransferase_I/II_large"/>
</dbReference>
<keyword evidence="6" id="KW-0808">Transferase</keyword>
<dbReference type="PANTHER" id="PTHR43807:SF20">
    <property type="entry name" value="FI04487P"/>
    <property type="match status" value="1"/>
</dbReference>
<dbReference type="PROSITE" id="PS00105">
    <property type="entry name" value="AA_TRANSFER_CLASS_1"/>
    <property type="match status" value="1"/>
</dbReference>
<evidence type="ECO:0000256" key="3">
    <source>
        <dbReference type="ARBA" id="ARBA00011738"/>
    </source>
</evidence>
<dbReference type="GO" id="GO:0070189">
    <property type="term" value="P:kynurenine metabolic process"/>
    <property type="evidence" value="ECO:0007669"/>
    <property type="project" value="UniProtKB-ARBA"/>
</dbReference>
<feature type="compositionally biased region" description="Low complexity" evidence="11">
    <location>
        <begin position="1176"/>
        <end position="1195"/>
    </location>
</feature>
<keyword evidence="5" id="KW-0032">Aminotransferase</keyword>
<dbReference type="PANTHER" id="PTHR43807">
    <property type="entry name" value="FI04487P"/>
    <property type="match status" value="1"/>
</dbReference>
<feature type="compositionally biased region" description="Polar residues" evidence="11">
    <location>
        <begin position="1324"/>
        <end position="1334"/>
    </location>
</feature>
<dbReference type="Pfam" id="PF00155">
    <property type="entry name" value="Aminotran_1_2"/>
    <property type="match status" value="1"/>
</dbReference>
<evidence type="ECO:0000256" key="2">
    <source>
        <dbReference type="ARBA" id="ARBA00007441"/>
    </source>
</evidence>
<feature type="compositionally biased region" description="Basic residues" evidence="11">
    <location>
        <begin position="1390"/>
        <end position="1402"/>
    </location>
</feature>
<dbReference type="InterPro" id="IPR015422">
    <property type="entry name" value="PyrdxlP-dep_Trfase_small"/>
</dbReference>
<feature type="compositionally biased region" description="Basic residues" evidence="11">
    <location>
        <begin position="1262"/>
        <end position="1275"/>
    </location>
</feature>
<reference evidence="13 14" key="1">
    <citation type="submission" date="2019-03" db="EMBL/GenBank/DDBJ databases">
        <title>Sequencing 23 genomes of Wallemia ichthyophaga.</title>
        <authorList>
            <person name="Gostincar C."/>
        </authorList>
    </citation>
    <scope>NUCLEOTIDE SEQUENCE [LARGE SCALE GENOMIC DNA]</scope>
    <source>
        <strain evidence="13 14">EXF-6200</strain>
    </source>
</reference>
<feature type="compositionally biased region" description="Polar residues" evidence="11">
    <location>
        <begin position="1111"/>
        <end position="1135"/>
    </location>
</feature>
<dbReference type="PROSITE" id="PS50011">
    <property type="entry name" value="PROTEIN_KINASE_DOM"/>
    <property type="match status" value="1"/>
</dbReference>
<dbReference type="SUPFAM" id="SSF56112">
    <property type="entry name" value="Protein kinase-like (PK-like)"/>
    <property type="match status" value="1"/>
</dbReference>
<organism evidence="13 14">
    <name type="scientific">Wallemia ichthyophaga</name>
    <dbReference type="NCBI Taxonomy" id="245174"/>
    <lineage>
        <taxon>Eukaryota</taxon>
        <taxon>Fungi</taxon>
        <taxon>Dikarya</taxon>
        <taxon>Basidiomycota</taxon>
        <taxon>Wallemiomycotina</taxon>
        <taxon>Wallemiomycetes</taxon>
        <taxon>Wallemiales</taxon>
        <taxon>Wallemiaceae</taxon>
        <taxon>Wallemia</taxon>
    </lineage>
</organism>
<gene>
    <name evidence="13" type="ORF">E3P86_02269</name>
</gene>
<keyword evidence="9" id="KW-0663">Pyridoxal phosphate</keyword>
<feature type="region of interest" description="Disordered" evidence="11">
    <location>
        <begin position="102"/>
        <end position="129"/>
    </location>
</feature>
<feature type="compositionally biased region" description="Polar residues" evidence="11">
    <location>
        <begin position="1230"/>
        <end position="1239"/>
    </location>
</feature>
<feature type="compositionally biased region" description="Polar residues" evidence="11">
    <location>
        <begin position="1542"/>
        <end position="1554"/>
    </location>
</feature>
<dbReference type="FunFam" id="1.10.510.10:FF:000571">
    <property type="entry name" value="Maternal embryonic leucine zipper kinase"/>
    <property type="match status" value="1"/>
</dbReference>
<feature type="compositionally biased region" description="Low complexity" evidence="11">
    <location>
        <begin position="1136"/>
        <end position="1150"/>
    </location>
</feature>
<comment type="pathway">
    <text evidence="10">Amino-acid degradation; L-kynurenine degradation; kynurenate from L-kynurenine: step 1/2.</text>
</comment>
<evidence type="ECO:0000313" key="13">
    <source>
        <dbReference type="EMBL" id="TIB37175.1"/>
    </source>
</evidence>
<feature type="domain" description="Protein kinase" evidence="12">
    <location>
        <begin position="508"/>
        <end position="760"/>
    </location>
</feature>